<dbReference type="InterPro" id="IPR000792">
    <property type="entry name" value="Tscrpt_reg_LuxR_C"/>
</dbReference>
<dbReference type="SMART" id="SM00421">
    <property type="entry name" value="HTH_LUXR"/>
    <property type="match status" value="1"/>
</dbReference>
<dbReference type="STRING" id="331113.SNE_A23810"/>
<dbReference type="PROSITE" id="PS50043">
    <property type="entry name" value="HTH_LUXR_2"/>
    <property type="match status" value="1"/>
</dbReference>
<protein>
    <recommendedName>
        <fullName evidence="1">HTH luxR-type domain-containing protein</fullName>
    </recommendedName>
</protein>
<accession>F8L4K2</accession>
<dbReference type="Pfam" id="PF00196">
    <property type="entry name" value="GerE"/>
    <property type="match status" value="1"/>
</dbReference>
<dbReference type="EMBL" id="FR872582">
    <property type="protein sequence ID" value="CCB90258.1"/>
    <property type="molecule type" value="Genomic_DNA"/>
</dbReference>
<organism evidence="2 3">
    <name type="scientific">Simkania negevensis (strain ATCC VR-1471 / DSM 27360 / Z)</name>
    <dbReference type="NCBI Taxonomy" id="331113"/>
    <lineage>
        <taxon>Bacteria</taxon>
        <taxon>Pseudomonadati</taxon>
        <taxon>Chlamydiota</taxon>
        <taxon>Chlamydiia</taxon>
        <taxon>Parachlamydiales</taxon>
        <taxon>Simkaniaceae</taxon>
        <taxon>Simkania</taxon>
    </lineage>
</organism>
<evidence type="ECO:0000313" key="2">
    <source>
        <dbReference type="EMBL" id="CCB90258.1"/>
    </source>
</evidence>
<dbReference type="InterPro" id="IPR036388">
    <property type="entry name" value="WH-like_DNA-bd_sf"/>
</dbReference>
<dbReference type="AlphaFoldDB" id="F8L4K2"/>
<dbReference type="KEGG" id="sng:SNE_A23810"/>
<sequence>MITGKRVGNHVCLSDFNDWFRAFPDWSVKLVETEEYENTVVATVEAQGTHLGQFEDTTEEEGVVLSTSEFLYDFPKMNPTKKVVKCRLETIYVFGGDQIERFSVYADEVSFAHQLGLKPVLPPSTEYLDLCEEKSCLFKHLKETLVCNLSERELECLILAVCGFGSKYTAEILGLSYRTVEAHLHACYQKTGCFGKQDCLELFIARGLLAVLHELCRILLKLKDLTKCG</sequence>
<name>F8L4K2_SIMNZ</name>
<dbReference type="InterPro" id="IPR032710">
    <property type="entry name" value="NTF2-like_dom_sf"/>
</dbReference>
<dbReference type="InterPro" id="IPR016032">
    <property type="entry name" value="Sig_transdc_resp-reg_C-effctor"/>
</dbReference>
<gene>
    <name evidence="2" type="ordered locus">SNE_A23810</name>
</gene>
<reference evidence="2 3" key="2">
    <citation type="journal article" date="2011" name="Mol. Biol. Evol.">
        <title>Unity in variety--the pan-genome of the Chlamydiae.</title>
        <authorList>
            <person name="Collingro A."/>
            <person name="Tischler P."/>
            <person name="Weinmaier T."/>
            <person name="Penz T."/>
            <person name="Heinz E."/>
            <person name="Brunham R.C."/>
            <person name="Read T.D."/>
            <person name="Bavoil P.M."/>
            <person name="Sachse K."/>
            <person name="Kahane S."/>
            <person name="Friedman M.G."/>
            <person name="Rattei T."/>
            <person name="Myers G.S."/>
            <person name="Horn M."/>
        </authorList>
    </citation>
    <scope>NUCLEOTIDE SEQUENCE [LARGE SCALE GENOMIC DNA]</scope>
    <source>
        <strain evidence="3">ATCC VR-1471 / Z</strain>
    </source>
</reference>
<dbReference type="HOGENOM" id="CLU_1209140_0_0_0"/>
<dbReference type="Gene3D" id="1.10.10.10">
    <property type="entry name" value="Winged helix-like DNA-binding domain superfamily/Winged helix DNA-binding domain"/>
    <property type="match status" value="1"/>
</dbReference>
<dbReference type="Gene3D" id="3.10.450.50">
    <property type="match status" value="1"/>
</dbReference>
<dbReference type="GO" id="GO:0006355">
    <property type="term" value="P:regulation of DNA-templated transcription"/>
    <property type="evidence" value="ECO:0007669"/>
    <property type="project" value="InterPro"/>
</dbReference>
<dbReference type="SUPFAM" id="SSF54427">
    <property type="entry name" value="NTF2-like"/>
    <property type="match status" value="1"/>
</dbReference>
<evidence type="ECO:0000313" key="3">
    <source>
        <dbReference type="Proteomes" id="UP000000496"/>
    </source>
</evidence>
<dbReference type="SUPFAM" id="SSF46894">
    <property type="entry name" value="C-terminal effector domain of the bipartite response regulators"/>
    <property type="match status" value="1"/>
</dbReference>
<reference key="1">
    <citation type="journal article" date="2011" name="Mol. Biol. Evol.">
        <title>Unity in variety -- the pan-genome of the Chlamydiae.</title>
        <authorList>
            <person name="Collingro A."/>
            <person name="Tischler P."/>
            <person name="Weinmaier T."/>
            <person name="Penz T."/>
            <person name="Heinz E."/>
            <person name="Brunham R.C."/>
            <person name="Read T.D."/>
            <person name="Bavoil P.M."/>
            <person name="Sachse K."/>
            <person name="Kahane S."/>
            <person name="Friedman M.G."/>
            <person name="Rattei T."/>
            <person name="Myers G.S.A."/>
            <person name="Horn M."/>
        </authorList>
    </citation>
    <scope>NUCLEOTIDE SEQUENCE</scope>
    <source>
        <strain>Z</strain>
    </source>
</reference>
<evidence type="ECO:0000259" key="1">
    <source>
        <dbReference type="PROSITE" id="PS50043"/>
    </source>
</evidence>
<dbReference type="eggNOG" id="COG2771">
    <property type="taxonomic scope" value="Bacteria"/>
</dbReference>
<dbReference type="PRINTS" id="PR00038">
    <property type="entry name" value="HTHLUXR"/>
</dbReference>
<keyword evidence="3" id="KW-1185">Reference proteome</keyword>
<feature type="domain" description="HTH luxR-type" evidence="1">
    <location>
        <begin position="142"/>
        <end position="207"/>
    </location>
</feature>
<proteinExistence type="predicted"/>
<dbReference type="Proteomes" id="UP000000496">
    <property type="component" value="Chromosome gsn.131"/>
</dbReference>
<dbReference type="GO" id="GO:0003677">
    <property type="term" value="F:DNA binding"/>
    <property type="evidence" value="ECO:0007669"/>
    <property type="project" value="InterPro"/>
</dbReference>
<dbReference type="CDD" id="cd06170">
    <property type="entry name" value="LuxR_C_like"/>
    <property type="match status" value="1"/>
</dbReference>